<sequence length="49" mass="5595">MSLENRQINFADGYSEPVSFDHESETLVEEQPFKDVVINQPKEEDGPKA</sequence>
<name>A0A0G1PVQ9_9BACT</name>
<dbReference type="EMBL" id="LCLA01000037">
    <property type="protein sequence ID" value="KKU09558.1"/>
    <property type="molecule type" value="Genomic_DNA"/>
</dbReference>
<organism evidence="2 3">
    <name type="scientific">Candidatus Woesebacteria bacterium GW2011_GWB1_45_5</name>
    <dbReference type="NCBI Taxonomy" id="1618581"/>
    <lineage>
        <taxon>Bacteria</taxon>
        <taxon>Candidatus Woeseibacteriota</taxon>
    </lineage>
</organism>
<dbReference type="AlphaFoldDB" id="A0A0G1PVQ9"/>
<protein>
    <submittedName>
        <fullName evidence="2">Uncharacterized protein</fullName>
    </submittedName>
</protein>
<evidence type="ECO:0000313" key="2">
    <source>
        <dbReference type="EMBL" id="KKU09558.1"/>
    </source>
</evidence>
<reference evidence="2 3" key="1">
    <citation type="journal article" date="2015" name="Nature">
        <title>rRNA introns, odd ribosomes, and small enigmatic genomes across a large radiation of phyla.</title>
        <authorList>
            <person name="Brown C.T."/>
            <person name="Hug L.A."/>
            <person name="Thomas B.C."/>
            <person name="Sharon I."/>
            <person name="Castelle C.J."/>
            <person name="Singh A."/>
            <person name="Wilkins M.J."/>
            <person name="Williams K.H."/>
            <person name="Banfield J.F."/>
        </authorList>
    </citation>
    <scope>NUCLEOTIDE SEQUENCE [LARGE SCALE GENOMIC DNA]</scope>
</reference>
<dbReference type="Proteomes" id="UP000034329">
    <property type="component" value="Unassembled WGS sequence"/>
</dbReference>
<proteinExistence type="predicted"/>
<evidence type="ECO:0000256" key="1">
    <source>
        <dbReference type="SAM" id="MobiDB-lite"/>
    </source>
</evidence>
<evidence type="ECO:0000313" key="3">
    <source>
        <dbReference type="Proteomes" id="UP000034329"/>
    </source>
</evidence>
<feature type="region of interest" description="Disordered" evidence="1">
    <location>
        <begin position="1"/>
        <end position="49"/>
    </location>
</feature>
<accession>A0A0G1PVQ9</accession>
<comment type="caution">
    <text evidence="2">The sequence shown here is derived from an EMBL/GenBank/DDBJ whole genome shotgun (WGS) entry which is preliminary data.</text>
</comment>
<gene>
    <name evidence="2" type="ORF">UX13_C0037G0007</name>
</gene>